<feature type="transmembrane region" description="Helical" evidence="1">
    <location>
        <begin position="20"/>
        <end position="42"/>
    </location>
</feature>
<sequence>MKDIQNRNRRNSNKKVRGLALLEILIAIGILGIISAGVATLASRTFEEQNASLVNKSVADLSISIKKAFSRAGGYSDDADALQKLVNAGAVAAESARNPMSNSNYGYDAIKKLPTAASGSAFVIQIDGLPDTLCRKIATGPLLQDAAYLSIAAAGSTGPDDFNATPSFPAILKTLNGTAPETNDPLQYNTLCTNGDNTIFYGAY</sequence>
<gene>
    <name evidence="2" type="ORF">L9W94_00320</name>
</gene>
<organism evidence="2 3">
    <name type="scientific">Vibrio aestuarianus</name>
    <dbReference type="NCBI Taxonomy" id="28171"/>
    <lineage>
        <taxon>Bacteria</taxon>
        <taxon>Pseudomonadati</taxon>
        <taxon>Pseudomonadota</taxon>
        <taxon>Gammaproteobacteria</taxon>
        <taxon>Vibrionales</taxon>
        <taxon>Vibrionaceae</taxon>
        <taxon>Vibrio</taxon>
    </lineage>
</organism>
<reference evidence="2" key="1">
    <citation type="submission" date="2022-02" db="EMBL/GenBank/DDBJ databases">
        <title>Emergence and expansion in Europe of a Vibrio aestuarianus clonal complex pathogenic for oysters.</title>
        <authorList>
            <person name="Mesnil A."/>
            <person name="Travers M.-A."/>
        </authorList>
    </citation>
    <scope>NUCLEOTIDE SEQUENCE</scope>
    <source>
        <strain evidence="2">19_064_11T1</strain>
    </source>
</reference>
<protein>
    <submittedName>
        <fullName evidence="2">Prepilin-type N-terminal cleavage/methylation domain-containing protein</fullName>
    </submittedName>
</protein>
<comment type="caution">
    <text evidence="2">The sequence shown here is derived from an EMBL/GenBank/DDBJ whole genome shotgun (WGS) entry which is preliminary data.</text>
</comment>
<keyword evidence="1" id="KW-0812">Transmembrane</keyword>
<dbReference type="EMBL" id="JAKNBA010000001">
    <property type="protein sequence ID" value="MDE1240608.1"/>
    <property type="molecule type" value="Genomic_DNA"/>
</dbReference>
<dbReference type="AlphaFoldDB" id="A0A9X4ETL2"/>
<name>A0A9X4ETL2_9VIBR</name>
<evidence type="ECO:0000256" key="1">
    <source>
        <dbReference type="SAM" id="Phobius"/>
    </source>
</evidence>
<dbReference type="Pfam" id="PF07963">
    <property type="entry name" value="N_methyl"/>
    <property type="match status" value="1"/>
</dbReference>
<keyword evidence="1" id="KW-0472">Membrane</keyword>
<proteinExistence type="predicted"/>
<dbReference type="RefSeq" id="WP_274682389.1">
    <property type="nucleotide sequence ID" value="NZ_JAKNBA010000001.1"/>
</dbReference>
<evidence type="ECO:0000313" key="3">
    <source>
        <dbReference type="Proteomes" id="UP001140979"/>
    </source>
</evidence>
<keyword evidence="1" id="KW-1133">Transmembrane helix</keyword>
<dbReference type="InterPro" id="IPR012902">
    <property type="entry name" value="N_methyl_site"/>
</dbReference>
<dbReference type="SUPFAM" id="SSF54523">
    <property type="entry name" value="Pili subunits"/>
    <property type="match status" value="1"/>
</dbReference>
<dbReference type="Proteomes" id="UP001140979">
    <property type="component" value="Unassembled WGS sequence"/>
</dbReference>
<dbReference type="Gene3D" id="3.30.1690.10">
    <property type="entry name" value="TcpA-like pilin"/>
    <property type="match status" value="1"/>
</dbReference>
<accession>A0A9X4ETL2</accession>
<evidence type="ECO:0000313" key="2">
    <source>
        <dbReference type="EMBL" id="MDE1240608.1"/>
    </source>
</evidence>
<dbReference type="InterPro" id="IPR045584">
    <property type="entry name" value="Pilin-like"/>
</dbReference>